<evidence type="ECO:0000259" key="4">
    <source>
        <dbReference type="PROSITE" id="PS50994"/>
    </source>
</evidence>
<evidence type="ECO:0000256" key="1">
    <source>
        <dbReference type="ARBA" id="ARBA00022723"/>
    </source>
</evidence>
<feature type="region of interest" description="Disordered" evidence="3">
    <location>
        <begin position="865"/>
        <end position="889"/>
    </location>
</feature>
<dbReference type="InterPro" id="IPR012337">
    <property type="entry name" value="RNaseH-like_sf"/>
</dbReference>
<dbReference type="PANTHER" id="PTHR42648:SF32">
    <property type="entry name" value="RIBONUCLEASE H-LIKE DOMAIN, GAG-PRE-INTEGRASE DOMAIN PROTEIN-RELATED"/>
    <property type="match status" value="1"/>
</dbReference>
<protein>
    <submittedName>
        <fullName evidence="5">Retrovirus-related Pol polyprotein from transposon TNT 1-94</fullName>
    </submittedName>
</protein>
<gene>
    <name evidence="5" type="ORF">Tci_028013</name>
</gene>
<name>A0A6L2L6U0_TANCI</name>
<keyword evidence="1" id="KW-0479">Metal-binding</keyword>
<dbReference type="SUPFAM" id="SSF53098">
    <property type="entry name" value="Ribonuclease H-like"/>
    <property type="match status" value="1"/>
</dbReference>
<feature type="domain" description="Integrase catalytic" evidence="4">
    <location>
        <begin position="273"/>
        <end position="387"/>
    </location>
</feature>
<evidence type="ECO:0000256" key="2">
    <source>
        <dbReference type="ARBA" id="ARBA00022801"/>
    </source>
</evidence>
<comment type="caution">
    <text evidence="5">The sequence shown here is derived from an EMBL/GenBank/DDBJ whole genome shotgun (WGS) entry which is preliminary data.</text>
</comment>
<feature type="compositionally biased region" description="Low complexity" evidence="3">
    <location>
        <begin position="874"/>
        <end position="889"/>
    </location>
</feature>
<dbReference type="InterPro" id="IPR013103">
    <property type="entry name" value="RVT_2"/>
</dbReference>
<dbReference type="PANTHER" id="PTHR42648">
    <property type="entry name" value="TRANSPOSASE, PUTATIVE-RELATED"/>
    <property type="match status" value="1"/>
</dbReference>
<accession>A0A6L2L6U0</accession>
<proteinExistence type="predicted"/>
<evidence type="ECO:0000256" key="3">
    <source>
        <dbReference type="SAM" id="MobiDB-lite"/>
    </source>
</evidence>
<dbReference type="AlphaFoldDB" id="A0A6L2L6U0"/>
<dbReference type="Gene3D" id="3.30.420.10">
    <property type="entry name" value="Ribonuclease H-like superfamily/Ribonuclease H"/>
    <property type="match status" value="1"/>
</dbReference>
<dbReference type="GO" id="GO:0046872">
    <property type="term" value="F:metal ion binding"/>
    <property type="evidence" value="ECO:0007669"/>
    <property type="project" value="UniProtKB-KW"/>
</dbReference>
<dbReference type="GO" id="GO:0016787">
    <property type="term" value="F:hydrolase activity"/>
    <property type="evidence" value="ECO:0007669"/>
    <property type="project" value="UniProtKB-KW"/>
</dbReference>
<keyword evidence="2" id="KW-0378">Hydrolase</keyword>
<dbReference type="InterPro" id="IPR001584">
    <property type="entry name" value="Integrase_cat-core"/>
</dbReference>
<sequence>MVAPEAAAELVLVVYVGSGQWGSVGSGGWWMVLQQRWWLVLMGSAMVAGVNGVGGGDGSQITDNSKKGFGYHAVPPPHPLIYNGPTKLDLSYSGLDEFKEPKFKGYGPRDKQVSYDTSSFVESPLNVDKETAFSVDKKIEFVAPKNHDKPIRKNMTPRAALLETGLKTFNTAWLVYTDHPKPTVHSARPMTHVSKQAQLTVQRPFYKQSANIYFHQKTKTARPRVVNTARPYIAPVKTIRAKRINVVKALACWVWRPTRPNGASLVFKRHNYIDGKPQKDDKGFIDIGCLSLMHKKYYLVITDDYSRFTWVFFLATKDDTNEILKKIIKEIENLVDKKVKIIRCDNETEFKNKVMDDFCREKGIKREYSIARTPQQNGVAERRNMTLIKAARIMLADSKGFKPTLSFMRPFGCHVTILNTLDNLGKFDGKSDEVAAGTILDESAGTQGDLKAGTSSGKEATSQDYVVMPIWKDASYFDSPLNDVEDGPQNVDDDKDKSEDDNTSSSDPRSPTDMFKLGASDPLEATHVEFFNNKDAQEVDLGNIPTSYGVPTTSHTKIHKDHPIKNIKPTNIAKALSNSSWVEARQEELLQFKLQQVWILVDLPYGKKIIGTKWVFRNKKDERGIMIRNKARLVAQGHRQEEGIDYEEVFAPMARIEAIRLFLAYASFMGFMVYQMDVNSAFLYGTIEKEVYVTQPPGFKDHGHPNKVYKVVKALYGLHQAPRACQNKYVNEILKKFNYIDVKSASTPVDLEKPLFKDGDANDVDVHLYRFMISARNKLWLPPLQLKLNTWMLLVAVDKYFRFKINCWIIDLLTKGFDAGRIGTVRVSVNTASVNLILKAVWMNLVGLTSEGQIYQGVESTVLVESHQTPTNAPSTSQPPTLTPSMQTSHDAEEPATMLHDSFHLKVQSLRSEEGSLTLNELIVLYTKLSKKIKKEPTELVEDLGTGVKGEKESSTAGAELSTVIFEVSTAAKNLVYIKKSAIKRKDKGKAIMKEYKFVQKKTKKQLEQERLGHKEAFRLQEYEVNYEPLSRKFPIVSWEYQLLRKMEAKDREVYKLTKANGSLSYHGNIQAFLRRLNRQDLNDLYSLVQERFQDHPLKGHDLLLWGDLKMIFDLDENDELWMNQLDWKLLRWKLHKNYGVYTLFVDGATMEINMLVEKKYLLIKELLEKMLNLQLEAEKESTMAFKLIKFIKSFLEE</sequence>
<reference evidence="5" key="1">
    <citation type="journal article" date="2019" name="Sci. Rep.">
        <title>Draft genome of Tanacetum cinerariifolium, the natural source of mosquito coil.</title>
        <authorList>
            <person name="Yamashiro T."/>
            <person name="Shiraishi A."/>
            <person name="Satake H."/>
            <person name="Nakayama K."/>
        </authorList>
    </citation>
    <scope>NUCLEOTIDE SEQUENCE</scope>
</reference>
<dbReference type="Pfam" id="PF00665">
    <property type="entry name" value="rve"/>
    <property type="match status" value="1"/>
</dbReference>
<dbReference type="Pfam" id="PF07727">
    <property type="entry name" value="RVT_2"/>
    <property type="match status" value="1"/>
</dbReference>
<dbReference type="GO" id="GO:0003676">
    <property type="term" value="F:nucleic acid binding"/>
    <property type="evidence" value="ECO:0007669"/>
    <property type="project" value="InterPro"/>
</dbReference>
<dbReference type="InterPro" id="IPR036397">
    <property type="entry name" value="RNaseH_sf"/>
</dbReference>
<organism evidence="5">
    <name type="scientific">Tanacetum cinerariifolium</name>
    <name type="common">Dalmatian daisy</name>
    <name type="synonym">Chrysanthemum cinerariifolium</name>
    <dbReference type="NCBI Taxonomy" id="118510"/>
    <lineage>
        <taxon>Eukaryota</taxon>
        <taxon>Viridiplantae</taxon>
        <taxon>Streptophyta</taxon>
        <taxon>Embryophyta</taxon>
        <taxon>Tracheophyta</taxon>
        <taxon>Spermatophyta</taxon>
        <taxon>Magnoliopsida</taxon>
        <taxon>eudicotyledons</taxon>
        <taxon>Gunneridae</taxon>
        <taxon>Pentapetalae</taxon>
        <taxon>asterids</taxon>
        <taxon>campanulids</taxon>
        <taxon>Asterales</taxon>
        <taxon>Asteraceae</taxon>
        <taxon>Asteroideae</taxon>
        <taxon>Anthemideae</taxon>
        <taxon>Anthemidinae</taxon>
        <taxon>Tanacetum</taxon>
    </lineage>
</organism>
<dbReference type="PROSITE" id="PS50994">
    <property type="entry name" value="INTEGRASE"/>
    <property type="match status" value="1"/>
</dbReference>
<dbReference type="InterPro" id="IPR039537">
    <property type="entry name" value="Retrotran_Ty1/copia-like"/>
</dbReference>
<evidence type="ECO:0000313" key="5">
    <source>
        <dbReference type="EMBL" id="GEU56035.1"/>
    </source>
</evidence>
<dbReference type="GO" id="GO:0015074">
    <property type="term" value="P:DNA integration"/>
    <property type="evidence" value="ECO:0007669"/>
    <property type="project" value="InterPro"/>
</dbReference>
<feature type="region of interest" description="Disordered" evidence="3">
    <location>
        <begin position="478"/>
        <end position="516"/>
    </location>
</feature>
<dbReference type="EMBL" id="BKCJ010003594">
    <property type="protein sequence ID" value="GEU56035.1"/>
    <property type="molecule type" value="Genomic_DNA"/>
</dbReference>